<evidence type="ECO:0008006" key="2">
    <source>
        <dbReference type="Google" id="ProtNLM"/>
    </source>
</evidence>
<sequence>MKGLVLGAVLAVCTGTAWGQQLSNKYPNGIDYVESYDARYCAMVAHQANVTMKLRLFYGESRAKALEAARREIDWSAESGDNLAATNGLIRVRLIHEAYQKPLPGSDEGKSQLVNEFESSVMKRCLGRS</sequence>
<evidence type="ECO:0000313" key="1">
    <source>
        <dbReference type="EMBL" id="XAG40234.1"/>
    </source>
</evidence>
<reference evidence="1" key="1">
    <citation type="submission" date="2022-03" db="EMBL/GenBank/DDBJ databases">
        <title>Sea Food Isolates.</title>
        <authorList>
            <person name="Li C."/>
        </authorList>
    </citation>
    <scope>NUCLEOTIDE SEQUENCE</scope>
    <source>
        <strain evidence="1">19NY04SH05-1</strain>
    </source>
</reference>
<dbReference type="RefSeq" id="WP_103261404.1">
    <property type="nucleotide sequence ID" value="NZ_CP095328.1"/>
</dbReference>
<dbReference type="AlphaFoldDB" id="A0AAU6T5E5"/>
<gene>
    <name evidence="1" type="ORF">MRK42_14655</name>
</gene>
<accession>A0AAU6T5E5</accession>
<organism evidence="1">
    <name type="scientific">Aeromonas sp. 19NY04SH05-1</name>
    <dbReference type="NCBI Taxonomy" id="2920537"/>
    <lineage>
        <taxon>Bacteria</taxon>
        <taxon>Pseudomonadati</taxon>
        <taxon>Pseudomonadota</taxon>
        <taxon>Gammaproteobacteria</taxon>
        <taxon>Aeromonadales</taxon>
        <taxon>Aeromonadaceae</taxon>
        <taxon>Aeromonas</taxon>
    </lineage>
</organism>
<name>A0AAU6T5E5_9GAMM</name>
<protein>
    <recommendedName>
        <fullName evidence="2">Lysozyme inhibitor LprI N-terminal domain-containing protein</fullName>
    </recommendedName>
</protein>
<proteinExistence type="predicted"/>
<dbReference type="EMBL" id="CP095328">
    <property type="protein sequence ID" value="XAG40234.1"/>
    <property type="molecule type" value="Genomic_DNA"/>
</dbReference>